<dbReference type="AlphaFoldDB" id="N4WF64"/>
<dbReference type="PANTHER" id="PTHR40081">
    <property type="entry name" value="CONCANAVALIN A-LIKE LECTIN/GLUCANASE"/>
    <property type="match status" value="1"/>
</dbReference>
<dbReference type="PANTHER" id="PTHR40081:SF1">
    <property type="entry name" value="TAT PATHWAY SIGNAL SEQUENCE DOMAIN PROTEIN"/>
    <property type="match status" value="1"/>
</dbReference>
<evidence type="ECO:0000259" key="2">
    <source>
        <dbReference type="Pfam" id="PF21345"/>
    </source>
</evidence>
<evidence type="ECO:0000259" key="3">
    <source>
        <dbReference type="Pfam" id="PF21346"/>
    </source>
</evidence>
<dbReference type="InterPro" id="IPR048329">
    <property type="entry name" value="PcRGLX_1st"/>
</dbReference>
<gene>
    <name evidence="4" type="ORF">J416_03136</name>
</gene>
<dbReference type="InterPro" id="IPR048331">
    <property type="entry name" value="PcRGLX/YetA_3rd"/>
</dbReference>
<dbReference type="Pfam" id="PF19501">
    <property type="entry name" value="PcRGLX_1st"/>
    <property type="match status" value="1"/>
</dbReference>
<evidence type="ECO:0000313" key="5">
    <source>
        <dbReference type="Proteomes" id="UP000012283"/>
    </source>
</evidence>
<comment type="caution">
    <text evidence="4">The sequence shown here is derived from an EMBL/GenBank/DDBJ whole genome shotgun (WGS) entry which is preliminary data.</text>
</comment>
<name>N4WF64_9BACI</name>
<proteinExistence type="predicted"/>
<evidence type="ECO:0008006" key="6">
    <source>
        <dbReference type="Google" id="ProtNLM"/>
    </source>
</evidence>
<organism evidence="4 5">
    <name type="scientific">Gracilibacillus halophilus YIM-C55.5</name>
    <dbReference type="NCBI Taxonomy" id="1308866"/>
    <lineage>
        <taxon>Bacteria</taxon>
        <taxon>Bacillati</taxon>
        <taxon>Bacillota</taxon>
        <taxon>Bacilli</taxon>
        <taxon>Bacillales</taxon>
        <taxon>Bacillaceae</taxon>
        <taxon>Gracilibacillus</taxon>
    </lineage>
</organism>
<dbReference type="OrthoDB" id="262615at2"/>
<feature type="domain" description="PcRGLX/YetA-like N-terminal RIFT barrel" evidence="1">
    <location>
        <begin position="18"/>
        <end position="74"/>
    </location>
</feature>
<dbReference type="InterPro" id="IPR048330">
    <property type="entry name" value="PcRGLX/YetA_2nd"/>
</dbReference>
<dbReference type="RefSeq" id="WP_003464448.1">
    <property type="nucleotide sequence ID" value="NZ_APML01000012.1"/>
</dbReference>
<dbReference type="EMBL" id="APML01000012">
    <property type="protein sequence ID" value="ENH97914.1"/>
    <property type="molecule type" value="Genomic_DNA"/>
</dbReference>
<feature type="domain" description="PcRGLX/YetA-like C-terminal alpha/alpha toroid" evidence="3">
    <location>
        <begin position="447"/>
        <end position="845"/>
    </location>
</feature>
<protein>
    <recommendedName>
        <fullName evidence="6">Tat pathway signal sequence domain protein</fullName>
    </recommendedName>
</protein>
<evidence type="ECO:0000259" key="1">
    <source>
        <dbReference type="Pfam" id="PF19501"/>
    </source>
</evidence>
<dbReference type="eggNOG" id="ENOG502Z86X">
    <property type="taxonomic scope" value="Bacteria"/>
</dbReference>
<dbReference type="Proteomes" id="UP000012283">
    <property type="component" value="Unassembled WGS sequence"/>
</dbReference>
<reference evidence="4 5" key="1">
    <citation type="submission" date="2013-03" db="EMBL/GenBank/DDBJ databases">
        <title>Draft genome sequence of Gracibacillus halophilus YIM-C55.5, a moderately halophilic and thermophilic organism from the Xiaochaidamu salt lake.</title>
        <authorList>
            <person name="Sugumar T."/>
            <person name="Polireddy D.R."/>
            <person name="Antony A."/>
            <person name="Madhava Y.R."/>
            <person name="Sivakumar N."/>
        </authorList>
    </citation>
    <scope>NUCLEOTIDE SEQUENCE [LARGE SCALE GENOMIC DNA]</scope>
    <source>
        <strain evidence="4 5">YIM-C55.5</strain>
    </source>
</reference>
<sequence>MKLKPLFFPKREGNNRGVTVTWGVPWKKGELQPTDVMQLMDETEMNYRMETWWNAFWPDGSVKWSAHTAVVPSTVQTLELSKADVEHLTESDISINEQGDKWQVQAGRLAFDISKQSQFFIQNVTIDEKRMIEAGKLRLLTEECFTEHKEVWFRQHDWETKIIDVIFEQVGLYRTVIKLEGTHLFGDEMRLPFSLRLYVEQAQPTIRYVHTFTIDGSSRINDIDEKIKGIGVEWKAHVEGKPYNRSIRVATENGWYQEASQLLTSRKYKNHQVYQQQIAGQLVYPTKETEQIFEQGEQNAIWNDYKLSQRSASHYHFTKSTARTKTYIEALSAKRARGGMYIGGDNGGLLVSYKNFWRKYPSELEVRGLAKDKSSVITWFWPPDEPAMNLEHYTDQTHVESAYEGFHEWRGSPVGISNTSEGAITLFTAPPSSSLLDFHLDIHQERPLLICDPSYYIATQACGPISAPDTDHPVAKEVEATIDEVIQFYKSEMDQRNWYGFWHYGDVMHSYDSVRHQWYYDLGGFAWQNSELVPNLWLWFQFFRKPSESLFQFAEAMTRHTSEVDQYHSGPDQGFGSRHNVTHWGCGCKEVRISMASLHKYYFYLTSDERTAEILDQVKDVDQRIDHLPPMRDFYDQKGSLIPIRTGPDWTSFLSNWLYQWERRQDQFYEEKIRNTIHDIKEAPLQLLSGPVFYYDRKRTKLIHMGDGTLGDYHMIVAFGGPQVWLELDELLQDSIWSEMLATFGHFYLLSDKDMRDQTQNRLYKEHFQWPMFATGIAAYAAHYFQDQKLAEKVWDLLLVEYRLNLQKNRIKSWKQDEEMPNLSTNAASQWCLNAMMCLKWIPYALPAE</sequence>
<dbReference type="Pfam" id="PF21346">
    <property type="entry name" value="PcRGLX_3rd"/>
    <property type="match status" value="1"/>
</dbReference>
<dbReference type="Pfam" id="PF21345">
    <property type="entry name" value="PcRGLX_2nd"/>
    <property type="match status" value="1"/>
</dbReference>
<keyword evidence="5" id="KW-1185">Reference proteome</keyword>
<evidence type="ECO:0000313" key="4">
    <source>
        <dbReference type="EMBL" id="ENH97914.1"/>
    </source>
</evidence>
<dbReference type="STRING" id="1308866.J416_03136"/>
<dbReference type="PATRIC" id="fig|1308866.3.peg.636"/>
<feature type="domain" description="PcRGLX/YetA-like central beta-sandwich" evidence="2">
    <location>
        <begin position="93"/>
        <end position="436"/>
    </location>
</feature>
<accession>N4WF64</accession>
<dbReference type="InterPro" id="IPR045793">
    <property type="entry name" value="PcRGLX/YetA-like"/>
</dbReference>